<gene>
    <name evidence="6" type="ORF">FHS92_000212</name>
</gene>
<dbReference type="Pfam" id="PF01925">
    <property type="entry name" value="TauE"/>
    <property type="match status" value="1"/>
</dbReference>
<keyword evidence="5" id="KW-1003">Cell membrane</keyword>
<evidence type="ECO:0000256" key="3">
    <source>
        <dbReference type="ARBA" id="ARBA00022989"/>
    </source>
</evidence>
<proteinExistence type="inferred from homology"/>
<keyword evidence="2 5" id="KW-0812">Transmembrane</keyword>
<feature type="transmembrane region" description="Helical" evidence="5">
    <location>
        <begin position="203"/>
        <end position="226"/>
    </location>
</feature>
<dbReference type="Proteomes" id="UP000552700">
    <property type="component" value="Unassembled WGS sequence"/>
</dbReference>
<feature type="transmembrane region" description="Helical" evidence="5">
    <location>
        <begin position="233"/>
        <end position="251"/>
    </location>
</feature>
<keyword evidence="3 5" id="KW-1133">Transmembrane helix</keyword>
<feature type="transmembrane region" description="Helical" evidence="5">
    <location>
        <begin position="81"/>
        <end position="100"/>
    </location>
</feature>
<dbReference type="AlphaFoldDB" id="A0A841J1G7"/>
<comment type="caution">
    <text evidence="6">The sequence shown here is derived from an EMBL/GenBank/DDBJ whole genome shotgun (WGS) entry which is preliminary data.</text>
</comment>
<evidence type="ECO:0000256" key="5">
    <source>
        <dbReference type="RuleBase" id="RU363041"/>
    </source>
</evidence>
<keyword evidence="4 5" id="KW-0472">Membrane</keyword>
<evidence type="ECO:0000256" key="1">
    <source>
        <dbReference type="ARBA" id="ARBA00004141"/>
    </source>
</evidence>
<feature type="transmembrane region" description="Helical" evidence="5">
    <location>
        <begin position="107"/>
        <end position="125"/>
    </location>
</feature>
<reference evidence="6 7" key="1">
    <citation type="submission" date="2020-08" db="EMBL/GenBank/DDBJ databases">
        <title>Genomic Encyclopedia of Type Strains, Phase IV (KMG-IV): sequencing the most valuable type-strain genomes for metagenomic binning, comparative biology and taxonomic classification.</title>
        <authorList>
            <person name="Goeker M."/>
        </authorList>
    </citation>
    <scope>NUCLEOTIDE SEQUENCE [LARGE SCALE GENOMIC DNA]</scope>
    <source>
        <strain evidence="6 7">DSM 102255</strain>
    </source>
</reference>
<accession>A0A841J1G7</accession>
<dbReference type="InterPro" id="IPR051598">
    <property type="entry name" value="TSUP/Inactive_protease-like"/>
</dbReference>
<evidence type="ECO:0000256" key="2">
    <source>
        <dbReference type="ARBA" id="ARBA00022692"/>
    </source>
</evidence>
<name>A0A841J1G7_9SPHN</name>
<dbReference type="EMBL" id="JACIJP010000001">
    <property type="protein sequence ID" value="MBB6122505.1"/>
    <property type="molecule type" value="Genomic_DNA"/>
</dbReference>
<evidence type="ECO:0000256" key="4">
    <source>
        <dbReference type="ARBA" id="ARBA00023136"/>
    </source>
</evidence>
<dbReference type="PANTHER" id="PTHR43701">
    <property type="entry name" value="MEMBRANE TRANSPORTER PROTEIN MJ0441-RELATED"/>
    <property type="match status" value="1"/>
</dbReference>
<comment type="subcellular location">
    <subcellularLocation>
        <location evidence="5">Cell membrane</location>
        <topology evidence="5">Multi-pass membrane protein</topology>
    </subcellularLocation>
    <subcellularLocation>
        <location evidence="1">Membrane</location>
        <topology evidence="1">Multi-pass membrane protein</topology>
    </subcellularLocation>
</comment>
<keyword evidence="7" id="KW-1185">Reference proteome</keyword>
<sequence length="258" mass="26757">MTMIELMHILPALAPFILIGFAAQMVDGALGMAYGVISSTLLITMGVHPKAASAGVHAAETCTTAVSAISHIYHRNLDWKLFVRLVIPGIIGGVSGAYLLSNIDSSAVKPLVQTYLAAIGLWLLWRSTHVIHPTGNPKIVGPLGLIGGFLDASGGGGWGPVVTSNLLLQGSNPRMTIGTVNTAEFLLTLSISATFLVNLGWQAFTLATTGLLIGGVIAAPFGAYLAKRIPSNRLLFLVGTVLTLTSAYGVAKSLGVLG</sequence>
<dbReference type="PANTHER" id="PTHR43701:SF12">
    <property type="entry name" value="MEMBRANE TRANSPORTER PROTEIN YTNM-RELATED"/>
    <property type="match status" value="1"/>
</dbReference>
<feature type="transmembrane region" description="Helical" evidence="5">
    <location>
        <begin position="180"/>
        <end position="197"/>
    </location>
</feature>
<dbReference type="InterPro" id="IPR002781">
    <property type="entry name" value="TM_pro_TauE-like"/>
</dbReference>
<dbReference type="GO" id="GO:0005886">
    <property type="term" value="C:plasma membrane"/>
    <property type="evidence" value="ECO:0007669"/>
    <property type="project" value="UniProtKB-SubCell"/>
</dbReference>
<organism evidence="6 7">
    <name type="scientific">Sphingobium subterraneum</name>
    <dbReference type="NCBI Taxonomy" id="627688"/>
    <lineage>
        <taxon>Bacteria</taxon>
        <taxon>Pseudomonadati</taxon>
        <taxon>Pseudomonadota</taxon>
        <taxon>Alphaproteobacteria</taxon>
        <taxon>Sphingomonadales</taxon>
        <taxon>Sphingomonadaceae</taxon>
        <taxon>Sphingobium</taxon>
    </lineage>
</organism>
<comment type="similarity">
    <text evidence="5">Belongs to the 4-toluene sulfonate uptake permease (TSUP) (TC 2.A.102) family.</text>
</comment>
<evidence type="ECO:0000313" key="7">
    <source>
        <dbReference type="Proteomes" id="UP000552700"/>
    </source>
</evidence>
<protein>
    <recommendedName>
        <fullName evidence="5">Probable membrane transporter protein</fullName>
    </recommendedName>
</protein>
<feature type="transmembrane region" description="Helical" evidence="5">
    <location>
        <begin position="145"/>
        <end position="168"/>
    </location>
</feature>
<evidence type="ECO:0000313" key="6">
    <source>
        <dbReference type="EMBL" id="MBB6122505.1"/>
    </source>
</evidence>